<dbReference type="Gene3D" id="1.10.1740.10">
    <property type="match status" value="1"/>
</dbReference>
<dbReference type="Pfam" id="PF04542">
    <property type="entry name" value="Sigma70_r2"/>
    <property type="match status" value="1"/>
</dbReference>
<dbReference type="Gene3D" id="1.10.10.10">
    <property type="entry name" value="Winged helix-like DNA-binding domain superfamily/Winged helix DNA-binding domain"/>
    <property type="match status" value="1"/>
</dbReference>
<evidence type="ECO:0000256" key="5">
    <source>
        <dbReference type="SAM" id="Coils"/>
    </source>
</evidence>
<dbReference type="RefSeq" id="WP_194121099.1">
    <property type="nucleotide sequence ID" value="NZ_JACYGY010000001.1"/>
</dbReference>
<dbReference type="Pfam" id="PF08281">
    <property type="entry name" value="Sigma70_r4_2"/>
    <property type="match status" value="1"/>
</dbReference>
<dbReference type="SUPFAM" id="SSF88946">
    <property type="entry name" value="Sigma2 domain of RNA polymerase sigma factors"/>
    <property type="match status" value="1"/>
</dbReference>
<dbReference type="InterPro" id="IPR014284">
    <property type="entry name" value="RNA_pol_sigma-70_dom"/>
</dbReference>
<feature type="domain" description="RNA polymerase sigma-70 region 2" evidence="6">
    <location>
        <begin position="34"/>
        <end position="97"/>
    </location>
</feature>
<keyword evidence="9" id="KW-1185">Reference proteome</keyword>
<gene>
    <name evidence="8" type="ORF">IEE83_13695</name>
</gene>
<dbReference type="PANTHER" id="PTHR43133:SF46">
    <property type="entry name" value="RNA POLYMERASE SIGMA-70 FACTOR ECF SUBFAMILY"/>
    <property type="match status" value="1"/>
</dbReference>
<feature type="domain" description="RNA polymerase sigma factor 70 region 4 type 2" evidence="7">
    <location>
        <begin position="133"/>
        <end position="183"/>
    </location>
</feature>
<dbReference type="InterPro" id="IPR039425">
    <property type="entry name" value="RNA_pol_sigma-70-like"/>
</dbReference>
<evidence type="ECO:0000259" key="7">
    <source>
        <dbReference type="Pfam" id="PF08281"/>
    </source>
</evidence>
<comment type="caution">
    <text evidence="8">The sequence shown here is derived from an EMBL/GenBank/DDBJ whole genome shotgun (WGS) entry which is preliminary data.</text>
</comment>
<evidence type="ECO:0000313" key="9">
    <source>
        <dbReference type="Proteomes" id="UP000634134"/>
    </source>
</evidence>
<dbReference type="InterPro" id="IPR013249">
    <property type="entry name" value="RNA_pol_sigma70_r4_t2"/>
</dbReference>
<comment type="similarity">
    <text evidence="1">Belongs to the sigma-70 factor family. ECF subfamily.</text>
</comment>
<evidence type="ECO:0000256" key="2">
    <source>
        <dbReference type="ARBA" id="ARBA00023015"/>
    </source>
</evidence>
<evidence type="ECO:0000256" key="1">
    <source>
        <dbReference type="ARBA" id="ARBA00010641"/>
    </source>
</evidence>
<dbReference type="InterPro" id="IPR013324">
    <property type="entry name" value="RNA_pol_sigma_r3/r4-like"/>
</dbReference>
<organism evidence="8 9">
    <name type="scientific">Dyadobacter subterraneus</name>
    <dbReference type="NCBI Taxonomy" id="2773304"/>
    <lineage>
        <taxon>Bacteria</taxon>
        <taxon>Pseudomonadati</taxon>
        <taxon>Bacteroidota</taxon>
        <taxon>Cytophagia</taxon>
        <taxon>Cytophagales</taxon>
        <taxon>Spirosomataceae</taxon>
        <taxon>Dyadobacter</taxon>
    </lineage>
</organism>
<dbReference type="InterPro" id="IPR007627">
    <property type="entry name" value="RNA_pol_sigma70_r2"/>
</dbReference>
<keyword evidence="5" id="KW-0175">Coiled coil</keyword>
<keyword evidence="4" id="KW-0804">Transcription</keyword>
<name>A0ABR9WFI0_9BACT</name>
<dbReference type="Proteomes" id="UP000634134">
    <property type="component" value="Unassembled WGS sequence"/>
</dbReference>
<accession>A0ABR9WFI0</accession>
<proteinExistence type="inferred from homology"/>
<dbReference type="PANTHER" id="PTHR43133">
    <property type="entry name" value="RNA POLYMERASE ECF-TYPE SIGMA FACTO"/>
    <property type="match status" value="1"/>
</dbReference>
<evidence type="ECO:0000256" key="3">
    <source>
        <dbReference type="ARBA" id="ARBA00023082"/>
    </source>
</evidence>
<protein>
    <submittedName>
        <fullName evidence="8">Sigma-70 family RNA polymerase sigma factor</fullName>
    </submittedName>
</protein>
<dbReference type="NCBIfam" id="TIGR02937">
    <property type="entry name" value="sigma70-ECF"/>
    <property type="match status" value="1"/>
</dbReference>
<sequence>MNNDINISGNTDPNADMWLKFKSGDAAAFGELAQIHYRALYNYATKFSSDSDFIRDCIQELYLELWERRSFLSETAFVKSYLLKALRHKLIKESLRLKRFKEHKELSFDADDADLSIESHIIENEQLKHQIKRLNQIVSHLTKRQQEIIYLRFYQNLENEDIAQIMSLGRQSVANLLYRTIKEIKDIWMPAEFFWGLLLIAFC</sequence>
<dbReference type="SUPFAM" id="SSF88659">
    <property type="entry name" value="Sigma3 and sigma4 domains of RNA polymerase sigma factors"/>
    <property type="match status" value="1"/>
</dbReference>
<dbReference type="InterPro" id="IPR013325">
    <property type="entry name" value="RNA_pol_sigma_r2"/>
</dbReference>
<evidence type="ECO:0000313" key="8">
    <source>
        <dbReference type="EMBL" id="MBE9462934.1"/>
    </source>
</evidence>
<reference evidence="9" key="1">
    <citation type="submission" date="2023-07" db="EMBL/GenBank/DDBJ databases">
        <title>Dyadobacter sp. nov 'subterranea' isolated from contaminted grondwater.</title>
        <authorList>
            <person name="Szabo I."/>
            <person name="Al-Omari J."/>
            <person name="Szerdahelyi S.G."/>
            <person name="Rado J."/>
        </authorList>
    </citation>
    <scope>NUCLEOTIDE SEQUENCE [LARGE SCALE GENOMIC DNA]</scope>
    <source>
        <strain evidence="9">UP-52</strain>
    </source>
</reference>
<evidence type="ECO:0000259" key="6">
    <source>
        <dbReference type="Pfam" id="PF04542"/>
    </source>
</evidence>
<keyword evidence="2" id="KW-0805">Transcription regulation</keyword>
<dbReference type="InterPro" id="IPR036388">
    <property type="entry name" value="WH-like_DNA-bd_sf"/>
</dbReference>
<keyword evidence="3" id="KW-0731">Sigma factor</keyword>
<evidence type="ECO:0000256" key="4">
    <source>
        <dbReference type="ARBA" id="ARBA00023163"/>
    </source>
</evidence>
<dbReference type="EMBL" id="JACYGY010000001">
    <property type="protein sequence ID" value="MBE9462934.1"/>
    <property type="molecule type" value="Genomic_DNA"/>
</dbReference>
<feature type="coiled-coil region" evidence="5">
    <location>
        <begin position="117"/>
        <end position="144"/>
    </location>
</feature>